<feature type="transmembrane region" description="Helical" evidence="1">
    <location>
        <begin position="136"/>
        <end position="154"/>
    </location>
</feature>
<evidence type="ECO:0000256" key="1">
    <source>
        <dbReference type="SAM" id="Phobius"/>
    </source>
</evidence>
<feature type="transmembrane region" description="Helical" evidence="1">
    <location>
        <begin position="110"/>
        <end position="129"/>
    </location>
</feature>
<dbReference type="EMBL" id="LJQN01000003">
    <property type="protein sequence ID" value="KPX59436.1"/>
    <property type="molecule type" value="Genomic_DNA"/>
</dbReference>
<evidence type="ECO:0000256" key="2">
    <source>
        <dbReference type="SAM" id="SignalP"/>
    </source>
</evidence>
<dbReference type="AlphaFoldDB" id="A0AB34UER8"/>
<keyword evidence="1" id="KW-1133">Transmembrane helix</keyword>
<protein>
    <submittedName>
        <fullName evidence="3">Uncharacterized protein</fullName>
    </submittedName>
</protein>
<evidence type="ECO:0000313" key="3">
    <source>
        <dbReference type="EMBL" id="KPX59436.1"/>
    </source>
</evidence>
<proteinExistence type="predicted"/>
<organism evidence="3 4">
    <name type="scientific">Pseudomonas amygdali pv. hibisci</name>
    <dbReference type="NCBI Taxonomy" id="251723"/>
    <lineage>
        <taxon>Bacteria</taxon>
        <taxon>Pseudomonadati</taxon>
        <taxon>Pseudomonadota</taxon>
        <taxon>Gammaproteobacteria</taxon>
        <taxon>Pseudomonadales</taxon>
        <taxon>Pseudomonadaceae</taxon>
        <taxon>Pseudomonas</taxon>
        <taxon>Pseudomonas amygdali</taxon>
    </lineage>
</organism>
<keyword evidence="1" id="KW-0472">Membrane</keyword>
<gene>
    <name evidence="3" type="ORF">ALO67_03491</name>
</gene>
<sequence>MNTLAHWRTRANAVLVVSIISTATLQSPVSLAAHPYPEDYMQSFFSKTFGGLTPSYYTRQLIFGALITAGILWVLSNSTKGMSANPGMIALLFFNTLLYPYSRFLYERVVGFIMGGNIFFVNAAFMLAAKVITMSMCWSFATFIAPVGLAYLYWHNSRKTML</sequence>
<dbReference type="Proteomes" id="UP000050545">
    <property type="component" value="Unassembled WGS sequence"/>
</dbReference>
<dbReference type="RefSeq" id="WP_318253289.1">
    <property type="nucleotide sequence ID" value="NZ_LJQN01000003.1"/>
</dbReference>
<reference evidence="3 4" key="1">
    <citation type="submission" date="2015-09" db="EMBL/GenBank/DDBJ databases">
        <title>Genome announcement of multiple Pseudomonas syringae strains.</title>
        <authorList>
            <person name="Thakur S."/>
            <person name="Wang P.W."/>
            <person name="Gong Y."/>
            <person name="Weir B.S."/>
            <person name="Guttman D.S."/>
        </authorList>
    </citation>
    <scope>NUCLEOTIDE SEQUENCE [LARGE SCALE GENOMIC DNA]</scope>
    <source>
        <strain evidence="3 4">ICMP9623</strain>
    </source>
</reference>
<evidence type="ECO:0000313" key="4">
    <source>
        <dbReference type="Proteomes" id="UP000050545"/>
    </source>
</evidence>
<feature type="signal peptide" evidence="2">
    <location>
        <begin position="1"/>
        <end position="32"/>
    </location>
</feature>
<accession>A0AB34UER8</accession>
<keyword evidence="1" id="KW-0812">Transmembrane</keyword>
<feature type="chain" id="PRO_5044204676" evidence="2">
    <location>
        <begin position="33"/>
        <end position="162"/>
    </location>
</feature>
<keyword evidence="2" id="KW-0732">Signal</keyword>
<comment type="caution">
    <text evidence="3">The sequence shown here is derived from an EMBL/GenBank/DDBJ whole genome shotgun (WGS) entry which is preliminary data.</text>
</comment>
<feature type="transmembrane region" description="Helical" evidence="1">
    <location>
        <begin position="56"/>
        <end position="75"/>
    </location>
</feature>
<name>A0AB34UER8_PSEA0</name>